<proteinExistence type="predicted"/>
<comment type="caution">
    <text evidence="2">The sequence shown here is derived from an EMBL/GenBank/DDBJ whole genome shotgun (WGS) entry which is preliminary data.</text>
</comment>
<evidence type="ECO:0000313" key="2">
    <source>
        <dbReference type="EMBL" id="KAK0740678.1"/>
    </source>
</evidence>
<evidence type="ECO:0000256" key="1">
    <source>
        <dbReference type="ARBA" id="ARBA00023242"/>
    </source>
</evidence>
<keyword evidence="3" id="KW-1185">Reference proteome</keyword>
<dbReference type="EMBL" id="JAUKUD010000006">
    <property type="protein sequence ID" value="KAK0740678.1"/>
    <property type="molecule type" value="Genomic_DNA"/>
</dbReference>
<dbReference type="PANTHER" id="PTHR47657">
    <property type="entry name" value="STEROL REGULATORY ELEMENT-BINDING PROTEIN ECM22"/>
    <property type="match status" value="1"/>
</dbReference>
<dbReference type="InterPro" id="IPR052400">
    <property type="entry name" value="Zn2-C6_fungal_TF"/>
</dbReference>
<reference evidence="2" key="1">
    <citation type="submission" date="2023-06" db="EMBL/GenBank/DDBJ databases">
        <title>Genome-scale phylogeny and comparative genomics of the fungal order Sordariales.</title>
        <authorList>
            <consortium name="Lawrence Berkeley National Laboratory"/>
            <person name="Hensen N."/>
            <person name="Bonometti L."/>
            <person name="Westerberg I."/>
            <person name="Brannstrom I.O."/>
            <person name="Guillou S."/>
            <person name="Cros-Aarteil S."/>
            <person name="Calhoun S."/>
            <person name="Haridas S."/>
            <person name="Kuo A."/>
            <person name="Mondo S."/>
            <person name="Pangilinan J."/>
            <person name="Riley R."/>
            <person name="LaButti K."/>
            <person name="Andreopoulos B."/>
            <person name="Lipzen A."/>
            <person name="Chen C."/>
            <person name="Yanf M."/>
            <person name="Daum C."/>
            <person name="Ng V."/>
            <person name="Clum A."/>
            <person name="Steindorff A."/>
            <person name="Ohm R."/>
            <person name="Martin F."/>
            <person name="Silar P."/>
            <person name="Natvig D."/>
            <person name="Lalanne C."/>
            <person name="Gautier V."/>
            <person name="Ament-velasquez S.L."/>
            <person name="Kruys A."/>
            <person name="Hutchinson M.I."/>
            <person name="Powell A.J."/>
            <person name="Barry K."/>
            <person name="Miller A.N."/>
            <person name="Grigoriev I.V."/>
            <person name="Debuchy R."/>
            <person name="Gladieux P."/>
            <person name="Thoren M.H."/>
            <person name="Johannesson H."/>
        </authorList>
    </citation>
    <scope>NUCLEOTIDE SEQUENCE</scope>
    <source>
        <strain evidence="2">SMH3187-1</strain>
    </source>
</reference>
<gene>
    <name evidence="2" type="ORF">B0T18DRAFT_214119</name>
</gene>
<dbReference type="PANTHER" id="PTHR47657:SF7">
    <property type="entry name" value="STEROL REGULATORY ELEMENT-BINDING PROTEIN ECM22"/>
    <property type="match status" value="1"/>
</dbReference>
<dbReference type="GO" id="GO:0000981">
    <property type="term" value="F:DNA-binding transcription factor activity, RNA polymerase II-specific"/>
    <property type="evidence" value="ECO:0007669"/>
    <property type="project" value="TreeGrafter"/>
</dbReference>
<dbReference type="Proteomes" id="UP001172155">
    <property type="component" value="Unassembled WGS sequence"/>
</dbReference>
<organism evidence="2 3">
    <name type="scientific">Schizothecium vesticola</name>
    <dbReference type="NCBI Taxonomy" id="314040"/>
    <lineage>
        <taxon>Eukaryota</taxon>
        <taxon>Fungi</taxon>
        <taxon>Dikarya</taxon>
        <taxon>Ascomycota</taxon>
        <taxon>Pezizomycotina</taxon>
        <taxon>Sordariomycetes</taxon>
        <taxon>Sordariomycetidae</taxon>
        <taxon>Sordariales</taxon>
        <taxon>Schizotheciaceae</taxon>
        <taxon>Schizothecium</taxon>
    </lineage>
</organism>
<dbReference type="AlphaFoldDB" id="A0AA40EJT8"/>
<protein>
    <submittedName>
        <fullName evidence="2">Uncharacterized protein</fullName>
    </submittedName>
</protein>
<accession>A0AA40EJT8</accession>
<name>A0AA40EJT8_9PEZI</name>
<keyword evidence="1" id="KW-0539">Nucleus</keyword>
<evidence type="ECO:0000313" key="3">
    <source>
        <dbReference type="Proteomes" id="UP001172155"/>
    </source>
</evidence>
<dbReference type="Pfam" id="PF11951">
    <property type="entry name" value="Fungal_trans_2"/>
    <property type="match status" value="1"/>
</dbReference>
<dbReference type="InterPro" id="IPR021858">
    <property type="entry name" value="Fun_TF"/>
</dbReference>
<sequence length="474" mass="51791">MPQMLPKDGSLCLPPTPFSLLLLLLLLLLFINIQLAPPSTTTTTLIRHPLATATSPPPTFIIREPLFLPTDRSPLDLRLLYHYVDSTYASLSSWSLYDPTIHSLLRTTILREALAVPFLMDAILGLSAMHLSYLSPSSPSTPSPAIASLFRARAFSGYRQALAHPSSNLTAIITASIFLCALSTSAFSSSPLYILSWPTLWRGIVLVLHLRPASFTPPPGLAMLFYRPPVDLDSASGHIPSNLLFMLTAHDPASPSTPIYYAALQHLGTLYAELAASGLGPQLDLRVITFLTHVSEEFGVLARAREPKAAVVLAHYVVFLKLTRVVWWMEDVPRRELGPLCELICAGDGEGGSAFWEELARVPRAAMGMKGRGEVVALLLGRTPPPMEEDEGPGEDWAKYGVKTKKLWEATRLGQAAGTPLEDIVRGVVRHPGEGVVWRVEDKSRSERGVDRGSEVVGEDKDCLVLHSPFLGEE</sequence>